<keyword evidence="4 5" id="KW-0472">Membrane</keyword>
<comment type="subcellular location">
    <subcellularLocation>
        <location evidence="1">Membrane</location>
        <topology evidence="1">Multi-pass membrane protein</topology>
    </subcellularLocation>
</comment>
<dbReference type="AlphaFoldDB" id="A0A4Y2K2L3"/>
<keyword evidence="8" id="KW-1185">Reference proteome</keyword>
<evidence type="ECO:0000256" key="5">
    <source>
        <dbReference type="SAM" id="Phobius"/>
    </source>
</evidence>
<feature type="transmembrane region" description="Helical" evidence="5">
    <location>
        <begin position="177"/>
        <end position="197"/>
    </location>
</feature>
<dbReference type="EMBL" id="BGPR01004154">
    <property type="protein sequence ID" value="GBM96554.1"/>
    <property type="molecule type" value="Genomic_DNA"/>
</dbReference>
<comment type="caution">
    <text evidence="7">The sequence shown here is derived from an EMBL/GenBank/DDBJ whole genome shotgun (WGS) entry which is preliminary data.</text>
</comment>
<keyword evidence="3 5" id="KW-1133">Transmembrane helix</keyword>
<keyword evidence="2 5" id="KW-0812">Transmembrane</keyword>
<proteinExistence type="predicted"/>
<organism evidence="7 8">
    <name type="scientific">Araneus ventricosus</name>
    <name type="common">Orbweaver spider</name>
    <name type="synonym">Epeira ventricosa</name>
    <dbReference type="NCBI Taxonomy" id="182803"/>
    <lineage>
        <taxon>Eukaryota</taxon>
        <taxon>Metazoa</taxon>
        <taxon>Ecdysozoa</taxon>
        <taxon>Arthropoda</taxon>
        <taxon>Chelicerata</taxon>
        <taxon>Arachnida</taxon>
        <taxon>Araneae</taxon>
        <taxon>Araneomorphae</taxon>
        <taxon>Entelegynae</taxon>
        <taxon>Araneoidea</taxon>
        <taxon>Araneidae</taxon>
        <taxon>Araneus</taxon>
    </lineage>
</organism>
<evidence type="ECO:0000256" key="4">
    <source>
        <dbReference type="ARBA" id="ARBA00023136"/>
    </source>
</evidence>
<reference evidence="7 8" key="1">
    <citation type="journal article" date="2019" name="Sci. Rep.">
        <title>Orb-weaving spider Araneus ventricosus genome elucidates the spidroin gene catalogue.</title>
        <authorList>
            <person name="Kono N."/>
            <person name="Nakamura H."/>
            <person name="Ohtoshi R."/>
            <person name="Moran D.A.P."/>
            <person name="Shinohara A."/>
            <person name="Yoshida Y."/>
            <person name="Fujiwara M."/>
            <person name="Mori M."/>
            <person name="Tomita M."/>
            <person name="Arakawa K."/>
        </authorList>
    </citation>
    <scope>NUCLEOTIDE SEQUENCE [LARGE SCALE GENOMIC DNA]</scope>
</reference>
<sequence>MATRDAEKCDSSPEEAVQGKEDLMNLVRGEGPWQRKVLLVCIGIFIPFACHNLAMTFFAPNLDYWCARPPNSTLTVEEWKEIGLPPDDRHCSRYALVKESKRNSFNVSRKNETVACDSWEYDDSVYKSTVLGEWNLVCDREWFISLSKSIFIAGYMFSVTLFGYISDKFGRRTVITICNVIAVISAVACAFSTSFLMFAVARFFIAVGSAGAFNTSFVLVMEVIGPDYRSLYGIGINAGWVLGYMILPGISMLLRDWFWVQLTIAIPSIIFLSSWW</sequence>
<dbReference type="Pfam" id="PF07690">
    <property type="entry name" value="MFS_1"/>
    <property type="match status" value="1"/>
</dbReference>
<dbReference type="Proteomes" id="UP000499080">
    <property type="component" value="Unassembled WGS sequence"/>
</dbReference>
<evidence type="ECO:0000259" key="6">
    <source>
        <dbReference type="PROSITE" id="PS50850"/>
    </source>
</evidence>
<dbReference type="OrthoDB" id="6430614at2759"/>
<dbReference type="SUPFAM" id="SSF103473">
    <property type="entry name" value="MFS general substrate transporter"/>
    <property type="match status" value="1"/>
</dbReference>
<dbReference type="InterPro" id="IPR020846">
    <property type="entry name" value="MFS_dom"/>
</dbReference>
<protein>
    <submittedName>
        <fullName evidence="7">Organic cation transporter protein</fullName>
    </submittedName>
</protein>
<feature type="transmembrane region" description="Helical" evidence="5">
    <location>
        <begin position="203"/>
        <end position="224"/>
    </location>
</feature>
<dbReference type="InterPro" id="IPR011701">
    <property type="entry name" value="MFS"/>
</dbReference>
<name>A0A4Y2K2L3_ARAVE</name>
<dbReference type="PANTHER" id="PTHR24064">
    <property type="entry name" value="SOLUTE CARRIER FAMILY 22 MEMBER"/>
    <property type="match status" value="1"/>
</dbReference>
<evidence type="ECO:0000256" key="2">
    <source>
        <dbReference type="ARBA" id="ARBA00022692"/>
    </source>
</evidence>
<feature type="transmembrane region" description="Helical" evidence="5">
    <location>
        <begin position="37"/>
        <end position="59"/>
    </location>
</feature>
<evidence type="ECO:0000256" key="3">
    <source>
        <dbReference type="ARBA" id="ARBA00022989"/>
    </source>
</evidence>
<dbReference type="PROSITE" id="PS50850">
    <property type="entry name" value="MFS"/>
    <property type="match status" value="1"/>
</dbReference>
<evidence type="ECO:0000256" key="1">
    <source>
        <dbReference type="ARBA" id="ARBA00004141"/>
    </source>
</evidence>
<feature type="transmembrane region" description="Helical" evidence="5">
    <location>
        <begin position="231"/>
        <end position="251"/>
    </location>
</feature>
<dbReference type="Gene3D" id="1.20.1250.20">
    <property type="entry name" value="MFS general substrate transporter like domains"/>
    <property type="match status" value="1"/>
</dbReference>
<gene>
    <name evidence="7" type="primary">Orct_39</name>
    <name evidence="7" type="ORF">AVEN_231633_1</name>
</gene>
<accession>A0A4Y2K2L3</accession>
<evidence type="ECO:0000313" key="8">
    <source>
        <dbReference type="Proteomes" id="UP000499080"/>
    </source>
</evidence>
<feature type="transmembrane region" description="Helical" evidence="5">
    <location>
        <begin position="257"/>
        <end position="275"/>
    </location>
</feature>
<feature type="domain" description="Major facilitator superfamily (MFS) profile" evidence="6">
    <location>
        <begin position="36"/>
        <end position="276"/>
    </location>
</feature>
<dbReference type="GO" id="GO:0016020">
    <property type="term" value="C:membrane"/>
    <property type="evidence" value="ECO:0007669"/>
    <property type="project" value="UniProtKB-SubCell"/>
</dbReference>
<dbReference type="GO" id="GO:0022857">
    <property type="term" value="F:transmembrane transporter activity"/>
    <property type="evidence" value="ECO:0007669"/>
    <property type="project" value="InterPro"/>
</dbReference>
<dbReference type="InterPro" id="IPR036259">
    <property type="entry name" value="MFS_trans_sf"/>
</dbReference>
<feature type="transmembrane region" description="Helical" evidence="5">
    <location>
        <begin position="142"/>
        <end position="165"/>
    </location>
</feature>
<evidence type="ECO:0000313" key="7">
    <source>
        <dbReference type="EMBL" id="GBM96554.1"/>
    </source>
</evidence>